<dbReference type="SMART" id="SM00387">
    <property type="entry name" value="HATPase_c"/>
    <property type="match status" value="1"/>
</dbReference>
<dbReference type="GO" id="GO:0046983">
    <property type="term" value="F:protein dimerization activity"/>
    <property type="evidence" value="ECO:0007669"/>
    <property type="project" value="InterPro"/>
</dbReference>
<name>A0A242A2R8_9ENTE</name>
<gene>
    <name evidence="10" type="ORF">A5886_000407</name>
</gene>
<comment type="catalytic activity">
    <reaction evidence="1">
        <text>ATP + protein L-histidine = ADP + protein N-phospho-L-histidine.</text>
        <dbReference type="EC" id="2.7.13.3"/>
    </reaction>
</comment>
<evidence type="ECO:0000256" key="7">
    <source>
        <dbReference type="ARBA" id="ARBA00022840"/>
    </source>
</evidence>
<evidence type="ECO:0000259" key="9">
    <source>
        <dbReference type="PROSITE" id="PS50109"/>
    </source>
</evidence>
<keyword evidence="11" id="KW-1185">Reference proteome</keyword>
<dbReference type="InterPro" id="IPR011712">
    <property type="entry name" value="Sig_transdc_His_kin_sub3_dim/P"/>
</dbReference>
<dbReference type="OrthoDB" id="9760839at2"/>
<reference evidence="10 11" key="1">
    <citation type="submission" date="2017-05" db="EMBL/GenBank/DDBJ databases">
        <title>The Genome Sequence of Enterococcus sp. 8G7_MSG3316.</title>
        <authorList>
            <consortium name="The Broad Institute Genomics Platform"/>
            <consortium name="The Broad Institute Genomic Center for Infectious Diseases"/>
            <person name="Earl A."/>
            <person name="Manson A."/>
            <person name="Schwartman J."/>
            <person name="Gilmore M."/>
            <person name="Abouelleil A."/>
            <person name="Cao P."/>
            <person name="Chapman S."/>
            <person name="Cusick C."/>
            <person name="Shea T."/>
            <person name="Young S."/>
            <person name="Neafsey D."/>
            <person name="Nusbaum C."/>
            <person name="Birren B."/>
        </authorList>
    </citation>
    <scope>NUCLEOTIDE SEQUENCE [LARGE SCALE GENOMIC DNA]</scope>
    <source>
        <strain evidence="10 11">8G7_MSG3316</strain>
    </source>
</reference>
<evidence type="ECO:0000256" key="3">
    <source>
        <dbReference type="ARBA" id="ARBA00022553"/>
    </source>
</evidence>
<dbReference type="InterPro" id="IPR005467">
    <property type="entry name" value="His_kinase_dom"/>
</dbReference>
<dbReference type="GO" id="GO:0005524">
    <property type="term" value="F:ATP binding"/>
    <property type="evidence" value="ECO:0007669"/>
    <property type="project" value="UniProtKB-KW"/>
</dbReference>
<protein>
    <recommendedName>
        <fullName evidence="2">histidine kinase</fullName>
        <ecNumber evidence="2">2.7.13.3</ecNumber>
    </recommendedName>
</protein>
<dbReference type="Gene3D" id="1.20.5.1930">
    <property type="match status" value="1"/>
</dbReference>
<dbReference type="InterPro" id="IPR003594">
    <property type="entry name" value="HATPase_dom"/>
</dbReference>
<dbReference type="InterPro" id="IPR050482">
    <property type="entry name" value="Sensor_HK_TwoCompSys"/>
</dbReference>
<keyword evidence="6" id="KW-0418">Kinase</keyword>
<dbReference type="Pfam" id="PF07730">
    <property type="entry name" value="HisKA_3"/>
    <property type="match status" value="1"/>
</dbReference>
<evidence type="ECO:0000313" key="10">
    <source>
        <dbReference type="EMBL" id="OTN75337.1"/>
    </source>
</evidence>
<evidence type="ECO:0000256" key="1">
    <source>
        <dbReference type="ARBA" id="ARBA00000085"/>
    </source>
</evidence>
<dbReference type="SUPFAM" id="SSF55874">
    <property type="entry name" value="ATPase domain of HSP90 chaperone/DNA topoisomerase II/histidine kinase"/>
    <property type="match status" value="1"/>
</dbReference>
<organism evidence="10 11">
    <name type="scientific">Candidatus Enterococcus testudinis</name>
    <dbReference type="NCBI Taxonomy" id="1834191"/>
    <lineage>
        <taxon>Bacteria</taxon>
        <taxon>Bacillati</taxon>
        <taxon>Bacillota</taxon>
        <taxon>Bacilli</taxon>
        <taxon>Lactobacillales</taxon>
        <taxon>Enterococcaceae</taxon>
        <taxon>Enterococcus</taxon>
    </lineage>
</organism>
<evidence type="ECO:0000256" key="2">
    <source>
        <dbReference type="ARBA" id="ARBA00012438"/>
    </source>
</evidence>
<evidence type="ECO:0000256" key="8">
    <source>
        <dbReference type="ARBA" id="ARBA00023012"/>
    </source>
</evidence>
<dbReference type="Proteomes" id="UP000195043">
    <property type="component" value="Unassembled WGS sequence"/>
</dbReference>
<dbReference type="PROSITE" id="PS50109">
    <property type="entry name" value="HIS_KIN"/>
    <property type="match status" value="1"/>
</dbReference>
<feature type="domain" description="Histidine kinase" evidence="9">
    <location>
        <begin position="237"/>
        <end position="324"/>
    </location>
</feature>
<dbReference type="AlphaFoldDB" id="A0A242A2R8"/>
<keyword evidence="3" id="KW-0597">Phosphoprotein</keyword>
<keyword evidence="4" id="KW-0808">Transferase</keyword>
<sequence>MKNVTATCGESGQHIWIIDQQQRVVFETTSAKIFQRRYQLSLSKLLAIALGDGCILHATKSACCNCPVEECVDPNGFPFILLTEDGKEKEFWGQVHLEQQHYMIQVHTKDHKPKNSHSMLDYLTNARENERKKIAQELHDGIAQSVYSLMLEARMIKWLPKDEVPLRLAAIDGHFAEVLQEIKTLASDMRPPALDQFGIVSAVKQLSTRMQEMTGFDVHLQVIGKEGVLPETIRIGLFRIIQEGINNAMKYSGENEVTIQLDFSPAYIQCLIMDRGVGFLTDQEKDGFGLLHMKERVLGFSGTLTIRSQPNKGTQIRIVIPCKEASR</sequence>
<dbReference type="CDD" id="cd16917">
    <property type="entry name" value="HATPase_UhpB-NarQ-NarX-like"/>
    <property type="match status" value="1"/>
</dbReference>
<keyword evidence="7" id="KW-0067">ATP-binding</keyword>
<keyword evidence="5" id="KW-0547">Nucleotide-binding</keyword>
<dbReference type="STRING" id="1834191.A5886_000407"/>
<dbReference type="PANTHER" id="PTHR24421:SF10">
    <property type="entry name" value="NITRATE_NITRITE SENSOR PROTEIN NARQ"/>
    <property type="match status" value="1"/>
</dbReference>
<dbReference type="GO" id="GO:0000155">
    <property type="term" value="F:phosphorelay sensor kinase activity"/>
    <property type="evidence" value="ECO:0007669"/>
    <property type="project" value="InterPro"/>
</dbReference>
<dbReference type="Pfam" id="PF02518">
    <property type="entry name" value="HATPase_c"/>
    <property type="match status" value="1"/>
</dbReference>
<evidence type="ECO:0000256" key="4">
    <source>
        <dbReference type="ARBA" id="ARBA00022679"/>
    </source>
</evidence>
<keyword evidence="8" id="KW-0902">Two-component regulatory system</keyword>
<dbReference type="EMBL" id="NGKU01000001">
    <property type="protein sequence ID" value="OTN75337.1"/>
    <property type="molecule type" value="Genomic_DNA"/>
</dbReference>
<evidence type="ECO:0000256" key="6">
    <source>
        <dbReference type="ARBA" id="ARBA00022777"/>
    </source>
</evidence>
<dbReference type="Gene3D" id="3.30.565.10">
    <property type="entry name" value="Histidine kinase-like ATPase, C-terminal domain"/>
    <property type="match status" value="1"/>
</dbReference>
<dbReference type="InterPro" id="IPR036890">
    <property type="entry name" value="HATPase_C_sf"/>
</dbReference>
<comment type="caution">
    <text evidence="10">The sequence shown here is derived from an EMBL/GenBank/DDBJ whole genome shotgun (WGS) entry which is preliminary data.</text>
</comment>
<accession>A0A242A2R8</accession>
<dbReference type="RefSeq" id="WP_086273398.1">
    <property type="nucleotide sequence ID" value="NZ_NGKU01000001.1"/>
</dbReference>
<dbReference type="PANTHER" id="PTHR24421">
    <property type="entry name" value="NITRATE/NITRITE SENSOR PROTEIN NARX-RELATED"/>
    <property type="match status" value="1"/>
</dbReference>
<dbReference type="GO" id="GO:0016020">
    <property type="term" value="C:membrane"/>
    <property type="evidence" value="ECO:0007669"/>
    <property type="project" value="InterPro"/>
</dbReference>
<evidence type="ECO:0000256" key="5">
    <source>
        <dbReference type="ARBA" id="ARBA00022741"/>
    </source>
</evidence>
<proteinExistence type="predicted"/>
<evidence type="ECO:0000313" key="11">
    <source>
        <dbReference type="Proteomes" id="UP000195043"/>
    </source>
</evidence>
<dbReference type="EC" id="2.7.13.3" evidence="2"/>